<evidence type="ECO:0000256" key="1">
    <source>
        <dbReference type="ARBA" id="ARBA00007362"/>
    </source>
</evidence>
<evidence type="ECO:0000259" key="3">
    <source>
        <dbReference type="Pfam" id="PF00892"/>
    </source>
</evidence>
<organism evidence="4 5">
    <name type="scientific">Anaerolinea thermophila (strain DSM 14523 / JCM 11388 / NBRC 100420 / UNI-1)</name>
    <dbReference type="NCBI Taxonomy" id="926569"/>
    <lineage>
        <taxon>Bacteria</taxon>
        <taxon>Bacillati</taxon>
        <taxon>Chloroflexota</taxon>
        <taxon>Anaerolineae</taxon>
        <taxon>Anaerolineales</taxon>
        <taxon>Anaerolineaceae</taxon>
        <taxon>Anaerolinea</taxon>
    </lineage>
</organism>
<dbReference type="eggNOG" id="COG0697">
    <property type="taxonomic scope" value="Bacteria"/>
</dbReference>
<keyword evidence="2" id="KW-0812">Transmembrane</keyword>
<dbReference type="RefSeq" id="WP_013560108.1">
    <property type="nucleotide sequence ID" value="NC_014960.1"/>
</dbReference>
<dbReference type="SUPFAM" id="SSF103481">
    <property type="entry name" value="Multidrug resistance efflux transporter EmrE"/>
    <property type="match status" value="2"/>
</dbReference>
<feature type="transmembrane region" description="Helical" evidence="2">
    <location>
        <begin position="251"/>
        <end position="272"/>
    </location>
</feature>
<dbReference type="AlphaFoldDB" id="E8N5L5"/>
<keyword evidence="2" id="KW-1133">Transmembrane helix</keyword>
<feature type="transmembrane region" description="Helical" evidence="2">
    <location>
        <begin position="284"/>
        <end position="300"/>
    </location>
</feature>
<feature type="transmembrane region" description="Helical" evidence="2">
    <location>
        <begin position="226"/>
        <end position="244"/>
    </location>
</feature>
<dbReference type="InParanoid" id="E8N5L5"/>
<dbReference type="STRING" id="926569.ANT_17030"/>
<keyword evidence="2" id="KW-0472">Membrane</keyword>
<dbReference type="InterPro" id="IPR000620">
    <property type="entry name" value="EamA_dom"/>
</dbReference>
<evidence type="ECO:0000256" key="2">
    <source>
        <dbReference type="SAM" id="Phobius"/>
    </source>
</evidence>
<dbReference type="EMBL" id="AP012029">
    <property type="protein sequence ID" value="BAJ63729.1"/>
    <property type="molecule type" value="Genomic_DNA"/>
</dbReference>
<feature type="transmembrane region" description="Helical" evidence="2">
    <location>
        <begin position="9"/>
        <end position="29"/>
    </location>
</feature>
<dbReference type="GO" id="GO:0016020">
    <property type="term" value="C:membrane"/>
    <property type="evidence" value="ECO:0007669"/>
    <property type="project" value="InterPro"/>
</dbReference>
<feature type="transmembrane region" description="Helical" evidence="2">
    <location>
        <begin position="35"/>
        <end position="59"/>
    </location>
</feature>
<feature type="transmembrane region" description="Helical" evidence="2">
    <location>
        <begin position="154"/>
        <end position="173"/>
    </location>
</feature>
<evidence type="ECO:0000313" key="5">
    <source>
        <dbReference type="Proteomes" id="UP000008922"/>
    </source>
</evidence>
<feature type="domain" description="EamA" evidence="3">
    <location>
        <begin position="155"/>
        <end position="297"/>
    </location>
</feature>
<dbReference type="PANTHER" id="PTHR22911">
    <property type="entry name" value="ACYL-MALONYL CONDENSING ENZYME-RELATED"/>
    <property type="match status" value="1"/>
</dbReference>
<reference evidence="4 5" key="1">
    <citation type="submission" date="2010-12" db="EMBL/GenBank/DDBJ databases">
        <title>Whole genome sequence of Anaerolinea thermophila UNI-1.</title>
        <authorList>
            <person name="Narita-Yamada S."/>
            <person name="Kishi E."/>
            <person name="Watanabe Y."/>
            <person name="Takasaki K."/>
            <person name="Ankai A."/>
            <person name="Oguchi A."/>
            <person name="Fukui S."/>
            <person name="Takahashi M."/>
            <person name="Yashiro I."/>
            <person name="Hosoyama A."/>
            <person name="Sekiguchi Y."/>
            <person name="Hanada S."/>
            <person name="Fujita N."/>
        </authorList>
    </citation>
    <scope>NUCLEOTIDE SEQUENCE [LARGE SCALE GENOMIC DNA]</scope>
    <source>
        <strain evidence="5">DSM 14523 / JCM 11388 / NBRC 100420 / UNI-1</strain>
    </source>
</reference>
<name>E8N5L5_ANATU</name>
<dbReference type="Gene3D" id="1.10.3730.20">
    <property type="match status" value="1"/>
</dbReference>
<gene>
    <name evidence="4" type="ordered locus">ANT_17030</name>
</gene>
<dbReference type="KEGG" id="atm:ANT_17030"/>
<dbReference type="Proteomes" id="UP000008922">
    <property type="component" value="Chromosome"/>
</dbReference>
<evidence type="ECO:0000313" key="4">
    <source>
        <dbReference type="EMBL" id="BAJ63729.1"/>
    </source>
</evidence>
<proteinExistence type="inferred from homology"/>
<dbReference type="OrthoDB" id="5470190at2"/>
<feature type="transmembrane region" description="Helical" evidence="2">
    <location>
        <begin position="128"/>
        <end position="148"/>
    </location>
</feature>
<protein>
    <submittedName>
        <fullName evidence="4">Hypothetical membrane protein</fullName>
    </submittedName>
</protein>
<feature type="transmembrane region" description="Helical" evidence="2">
    <location>
        <begin position="71"/>
        <end position="91"/>
    </location>
</feature>
<dbReference type="FunCoup" id="E8N5L5">
    <property type="interactions" value="3"/>
</dbReference>
<keyword evidence="5" id="KW-1185">Reference proteome</keyword>
<feature type="transmembrane region" description="Helical" evidence="2">
    <location>
        <begin position="97"/>
        <end position="119"/>
    </location>
</feature>
<feature type="transmembrane region" description="Helical" evidence="2">
    <location>
        <begin position="185"/>
        <end position="206"/>
    </location>
</feature>
<accession>E8N5L5</accession>
<feature type="domain" description="EamA" evidence="3">
    <location>
        <begin position="7"/>
        <end position="142"/>
    </location>
</feature>
<dbReference type="InterPro" id="IPR037185">
    <property type="entry name" value="EmrE-like"/>
</dbReference>
<comment type="similarity">
    <text evidence="1">Belongs to the EamA transporter family.</text>
</comment>
<dbReference type="HOGENOM" id="CLU_033863_9_1_0"/>
<dbReference type="Pfam" id="PF00892">
    <property type="entry name" value="EamA"/>
    <property type="match status" value="2"/>
</dbReference>
<sequence>MNTSHSKGYVIALVGTLLWSATAVFIRYLNLEYKIPVLILAFWRDLFTAGIVFLAMALLKPSLIQKGFSHVRFFLGYGALLAVFNFLWTFSVFLNGAAISTVLAYSSAAFTAIFGWLLWREELHLPKIMAVVFSIIGCILVSGAHQVQQWTSNPIGILTGLLSGIAFAGYTLLGRLASQKRIPTPTVLGYTFLTAALLLLMANAFFPLKWIDSRNLLWLGNRWDGWMVLFLLALIPTIGGYGLYTFSLNFLPASIANLIATLEPSFTALQSYLLLGERFTSDQILGSVLILLGVILLRLNEIRQSNQERRTAYETTSSQTPVIRD</sequence>